<dbReference type="Gene3D" id="3.40.50.620">
    <property type="entry name" value="HUPs"/>
    <property type="match status" value="1"/>
</dbReference>
<dbReference type="InterPro" id="IPR014729">
    <property type="entry name" value="Rossmann-like_a/b/a_fold"/>
</dbReference>
<organism evidence="3 4">
    <name type="scientific">Enorma massiliensis</name>
    <dbReference type="NCBI Taxonomy" id="1472761"/>
    <lineage>
        <taxon>Bacteria</taxon>
        <taxon>Bacillati</taxon>
        <taxon>Actinomycetota</taxon>
        <taxon>Coriobacteriia</taxon>
        <taxon>Coriobacteriales</taxon>
        <taxon>Coriobacteriaceae</taxon>
        <taxon>Enorma</taxon>
    </lineage>
</organism>
<evidence type="ECO:0000313" key="3">
    <source>
        <dbReference type="EMBL" id="OUN43357.1"/>
    </source>
</evidence>
<dbReference type="Proteomes" id="UP000196560">
    <property type="component" value="Unassembled WGS sequence"/>
</dbReference>
<dbReference type="EMBL" id="NFHO01000004">
    <property type="protein sequence ID" value="OUN43357.1"/>
    <property type="molecule type" value="Genomic_DNA"/>
</dbReference>
<gene>
    <name evidence="3" type="ORF">B5G21_04270</name>
</gene>
<reference evidence="4" key="1">
    <citation type="submission" date="2017-04" db="EMBL/GenBank/DDBJ databases">
        <title>Function of individual gut microbiota members based on whole genome sequencing of pure cultures obtained from chicken caecum.</title>
        <authorList>
            <person name="Medvecky M."/>
            <person name="Cejkova D."/>
            <person name="Polansky O."/>
            <person name="Karasova D."/>
            <person name="Kubasova T."/>
            <person name="Cizek A."/>
            <person name="Rychlik I."/>
        </authorList>
    </citation>
    <scope>NUCLEOTIDE SEQUENCE [LARGE SCALE GENOMIC DNA]</scope>
    <source>
        <strain evidence="4">An70</strain>
    </source>
</reference>
<proteinExistence type="predicted"/>
<evidence type="ECO:0000313" key="4">
    <source>
        <dbReference type="Proteomes" id="UP000196560"/>
    </source>
</evidence>
<protein>
    <recommendedName>
        <fullName evidence="2">CN hydrolase domain-containing protein</fullName>
    </recommendedName>
</protein>
<dbReference type="InterPro" id="IPR036526">
    <property type="entry name" value="C-N_Hydrolase_sf"/>
</dbReference>
<evidence type="ECO:0000256" key="1">
    <source>
        <dbReference type="SAM" id="MobiDB-lite"/>
    </source>
</evidence>
<dbReference type="InterPro" id="IPR003010">
    <property type="entry name" value="C-N_Hydrolase"/>
</dbReference>
<dbReference type="STRING" id="1118060.GCA_000311845_00645"/>
<dbReference type="PROSITE" id="PS50263">
    <property type="entry name" value="CN_HYDROLASE"/>
    <property type="match status" value="1"/>
</dbReference>
<keyword evidence="4" id="KW-1185">Reference proteome</keyword>
<dbReference type="RefSeq" id="WP_204206745.1">
    <property type="nucleotide sequence ID" value="NZ_NFHO01000004.1"/>
</dbReference>
<dbReference type="Gene3D" id="3.60.110.10">
    <property type="entry name" value="Carbon-nitrogen hydrolase"/>
    <property type="match status" value="1"/>
</dbReference>
<comment type="caution">
    <text evidence="3">The sequence shown here is derived from an EMBL/GenBank/DDBJ whole genome shotgun (WGS) entry which is preliminary data.</text>
</comment>
<feature type="domain" description="CN hydrolase" evidence="2">
    <location>
        <begin position="1"/>
        <end position="238"/>
    </location>
</feature>
<accession>A0A1Y3U8D9</accession>
<dbReference type="eggNOG" id="COG0388">
    <property type="taxonomic scope" value="Bacteria"/>
</dbReference>
<dbReference type="SUPFAM" id="SSF56317">
    <property type="entry name" value="Carbon-nitrogen hydrolase"/>
    <property type="match status" value="1"/>
</dbReference>
<dbReference type="eggNOG" id="COG0171">
    <property type="taxonomic scope" value="Bacteria"/>
</dbReference>
<evidence type="ECO:0000259" key="2">
    <source>
        <dbReference type="PROSITE" id="PS50263"/>
    </source>
</evidence>
<name>A0A1Y3U8D9_9ACTN</name>
<dbReference type="AlphaFoldDB" id="A0A1Y3U8D9"/>
<feature type="region of interest" description="Disordered" evidence="1">
    <location>
        <begin position="641"/>
        <end position="660"/>
    </location>
</feature>
<sequence length="668" mass="70975">MKIAIAQIDMRLGDIDAICARIEDQAALAHEQGARLLCTPVPLFSGAAPGPIVESANFLHDLIAGLSGMAMRLAQLDIAALVPAFVAHQGAYMLEVFLLKDGNVSPLRTLLAIRREQAGDDDLWTPPVFDVDGVRCAITFDVERAGELLPPGCDLMIYFQAGSLDVSRVETSAVAAVQDGHFRPVAVKRSLWLACVAPVGGFDGAIYAGGSFVMDDCGRVVAASPCFEEDLLVQDVQRGTTVPCIEDHELPHFDRSEWLWDGLRVGLVDAATACGCSRAALVLDGSLPSSLAATLCVDAFGPRNVVGLFVARSGMRTPAQDAAERERAERVRDLVASLHIRLVERTEPDCAALLDRDESRIAVPGDDAAVRRASAHLAQLFLDDIAHAEHALPVSSLTKTDYALAPEGAGGSLPGQIAPFGDVYLTALEFVARMRNRAGAAVPAALVSLRAVKSYLDGIIRRAAALEASRPYYAVRVAEALGTLEPSQIDAALEAHIDRDLPLDDLPLAATRADAAALLLMLVRRGEAARRALPLVPAVSARSFGERAWPVDLAWSDLGRHGADPLDLAGLARAAIERAESRGEALSARVRGEIMGLVGSLLGITPEQLEAMSTEEGRQQLGGQLPQLEDQVQRALHDLFEGGSADGEEGSNPFAGPAARGFSFFSQN</sequence>